<keyword evidence="5" id="KW-1185">Reference proteome</keyword>
<dbReference type="Pfam" id="PF18962">
    <property type="entry name" value="Por_Secre_tail"/>
    <property type="match status" value="1"/>
</dbReference>
<keyword evidence="1" id="KW-0732">Signal</keyword>
<dbReference type="Gene3D" id="2.60.120.260">
    <property type="entry name" value="Galactose-binding domain-like"/>
    <property type="match status" value="1"/>
</dbReference>
<comment type="caution">
    <text evidence="4">The sequence shown here is derived from an EMBL/GenBank/DDBJ whole genome shotgun (WGS) entry which is preliminary data.</text>
</comment>
<organism evidence="4 5">
    <name type="scientific">Winogradskyella litoriviva</name>
    <dbReference type="NCBI Taxonomy" id="1220182"/>
    <lineage>
        <taxon>Bacteria</taxon>
        <taxon>Pseudomonadati</taxon>
        <taxon>Bacteroidota</taxon>
        <taxon>Flavobacteriia</taxon>
        <taxon>Flavobacteriales</taxon>
        <taxon>Flavobacteriaceae</taxon>
        <taxon>Winogradskyella</taxon>
    </lineage>
</organism>
<evidence type="ECO:0000256" key="1">
    <source>
        <dbReference type="ARBA" id="ARBA00022729"/>
    </source>
</evidence>
<gene>
    <name evidence="4" type="ORF">HNV10_00145</name>
</gene>
<feature type="domain" description="Secretion system C-terminal sorting" evidence="2">
    <location>
        <begin position="1300"/>
        <end position="1358"/>
    </location>
</feature>
<dbReference type="Proteomes" id="UP000805085">
    <property type="component" value="Unassembled WGS sequence"/>
</dbReference>
<name>A0ABX2DZ01_9FLAO</name>
<evidence type="ECO:0000259" key="2">
    <source>
        <dbReference type="Pfam" id="PF18962"/>
    </source>
</evidence>
<accession>A0ABX2DZ01</accession>
<proteinExistence type="predicted"/>
<evidence type="ECO:0000313" key="5">
    <source>
        <dbReference type="Proteomes" id="UP000805085"/>
    </source>
</evidence>
<sequence>MKNTLHSQQFIKFKSYIIASKKPLLLLVFLSFLLNSNLAYAQLPLFDNFESGWGNWNDGGNDCARVTSTLLNGNSNVRLRDNSGTNSSMYSDNVNLTPYSSVTFSFLFYANSMENGENFYLEYNDGTGYTTIANYIRGTDFNNGTVYNETITLTSGAYTFSTNSRFRIVCDASANNDQIYIDDINITGSGVTSGPPNDSCTDAIELTPSITCSSTTGTTVGATQSLSGCAGAADDDVWYSFVATSTDHTITVEAGTINDIVFQVFSGGCGGSSIICRDGTGGGSTETTTLTGLSIGTEYHIRVYSYFSGSGQTGTFDICVEELPVTNPPPPNDDCANAISLTPSFICNPVTGTTIGGTQSFTGCSGTADDDVWYSFVATRPEHVITVEAISINNIAFEVFVGGCTGSGTSLACVNNTLNSAPETTTLTALNVGTTYHVRVYSRQNITADNGTFTICIQETCQITTDLGTASLACPSVNAGGLGSSGSDVNINCSVGSTILEASYLELGETSSYNVEPIDYNPPYQFGCLEYPVSVNVDDVFSPKINLPFNFCFYGNTYDSCVIGSNGVVSFDADRLQNTNSGWAITQIIPNSRNASSYDFGARHYYYGPSVYGVHHDVDPSKGGEIGYQLITLDTGCQALVTAWKDVPMYADNSKLYTGMMVFYEDTNIIEVYIQEKNIDGNSWNSERAVVGIQGDSNTATVAPGRNSNNTSWTATNEAWRFTPSGNSITTLKWYENSISAANEIIDPDNDGQIEVSPLETTTYYAEVTYNLCSGATLVELDPTTVTVEGKKTWNGSQSTAWENANNWTPVGVPVDTNCITIPDTANDPIMLSSTDGYGYNLTIEDGATLTQQSDASLTIEDVIAIEPMGDLQVNTGASIIQIIDVNTNKNTGDAKVRRKVDGINNFDYVYWSSPVDVFDVEDISPGTPSFAIYKWIPTVANGTAGNHGNWTNTLEDMSLGKGYIVRGLTGTSISNTAEFIGTLNNGKISLPITRGTYTGANYAGIGNTATDEDDNWNLLGNPYPSAISLNDFVLANPAIDGTLYFWQHLTPASSAIDDPFYNGYVYNYSDSEYLAANSLGSTPPGFNDYIAAGQGFFALMLDSAPTNSSVTFSNTMRGNFANDGFYRSTTVTEDKHRIWLDLVNEDNTALSTLIGFTNGATDGIDRLYDGYLMNQTGNQFYSLASDEKLTIQGKGLPFVETETIPLGYKTNNSGTFTISINKLDGLFANASQNIFLEDTELNIIHNLRTSQYVFNTDEGVFNNRFILRFTTQSLSIKDQEIVSDLEIRTFNESVNATSQLSTIKSFELFDVTGRVIHKNLNVNNSDYRFPTNNLSIGTYFVKVSLETGAIATKKVIIN</sequence>
<evidence type="ECO:0000259" key="3">
    <source>
        <dbReference type="Pfam" id="PF23759"/>
    </source>
</evidence>
<dbReference type="NCBIfam" id="TIGR04183">
    <property type="entry name" value="Por_Secre_tail"/>
    <property type="match status" value="1"/>
</dbReference>
<dbReference type="RefSeq" id="WP_173299312.1">
    <property type="nucleotide sequence ID" value="NZ_JABRWQ010000001.1"/>
</dbReference>
<dbReference type="InterPro" id="IPR036116">
    <property type="entry name" value="FN3_sf"/>
</dbReference>
<dbReference type="InterPro" id="IPR056600">
    <property type="entry name" value="GBD_T9SS_assoc"/>
</dbReference>
<evidence type="ECO:0000313" key="4">
    <source>
        <dbReference type="EMBL" id="NRD21629.1"/>
    </source>
</evidence>
<dbReference type="Gene3D" id="2.60.120.380">
    <property type="match status" value="2"/>
</dbReference>
<protein>
    <submittedName>
        <fullName evidence="4">T9SS type A sorting domain-containing protein</fullName>
    </submittedName>
</protein>
<dbReference type="EMBL" id="JABRWQ010000001">
    <property type="protein sequence ID" value="NRD21629.1"/>
    <property type="molecule type" value="Genomic_DNA"/>
</dbReference>
<dbReference type="SUPFAM" id="SSF49265">
    <property type="entry name" value="Fibronectin type III"/>
    <property type="match status" value="1"/>
</dbReference>
<dbReference type="InterPro" id="IPR026444">
    <property type="entry name" value="Secre_tail"/>
</dbReference>
<reference evidence="4 5" key="1">
    <citation type="journal article" date="2015" name="Int. J. Syst. Evol. Microbiol.">
        <title>Winogradskyella litoriviva sp. nov., isolated from coastal seawater.</title>
        <authorList>
            <person name="Nedashkovskaya O.I."/>
            <person name="Kukhlevskiy A.D."/>
            <person name="Zhukova N.V."/>
            <person name="Kim S.J."/>
            <person name="Rhee S.K."/>
            <person name="Mikhailov V.V."/>
        </authorList>
    </citation>
    <scope>NUCLEOTIDE SEQUENCE [LARGE SCALE GENOMIC DNA]</scope>
    <source>
        <strain evidence="4 5">KMM6491</strain>
    </source>
</reference>
<feature type="domain" description="T9SS-like galactose binding" evidence="3">
    <location>
        <begin position="197"/>
        <end position="310"/>
    </location>
</feature>
<feature type="domain" description="T9SS-like galactose binding" evidence="3">
    <location>
        <begin position="332"/>
        <end position="455"/>
    </location>
</feature>
<dbReference type="Pfam" id="PF23759">
    <property type="entry name" value="GBD_T9SS_assoc"/>
    <property type="match status" value="2"/>
</dbReference>